<organism evidence="5 6">
    <name type="scientific">Rhodohalobacter barkolensis</name>
    <dbReference type="NCBI Taxonomy" id="2053187"/>
    <lineage>
        <taxon>Bacteria</taxon>
        <taxon>Pseudomonadati</taxon>
        <taxon>Balneolota</taxon>
        <taxon>Balneolia</taxon>
        <taxon>Balneolales</taxon>
        <taxon>Balneolaceae</taxon>
        <taxon>Rhodohalobacter</taxon>
    </lineage>
</organism>
<evidence type="ECO:0000256" key="2">
    <source>
        <dbReference type="ARBA" id="ARBA00014031"/>
    </source>
</evidence>
<gene>
    <name evidence="5" type="ORF">CWD77_05555</name>
</gene>
<sequence length="144" mass="16082">MNFRKIFTGILFASCLWMFLAVSGASAQQLVYQPKNPAFGGNPGNYSWLMNSANTQNRFDQAASAASRFQRDPLSDFQSSLQRQILSQLTRDIVNRQFGDGEVEERSFEFGEFSIDVVPGLDDVQIVIRNILTGDETSISVPSF</sequence>
<dbReference type="EMBL" id="PISP01000001">
    <property type="protein sequence ID" value="PKD44925.1"/>
    <property type="molecule type" value="Genomic_DNA"/>
</dbReference>
<dbReference type="Pfam" id="PF10614">
    <property type="entry name" value="CsgF"/>
    <property type="match status" value="1"/>
</dbReference>
<name>A0A2N0VL47_9BACT</name>
<dbReference type="RefSeq" id="WP_101072213.1">
    <property type="nucleotide sequence ID" value="NZ_PISP01000001.1"/>
</dbReference>
<comment type="function">
    <text evidence="1">May be involved in the biogenesis of curli organelles.</text>
</comment>
<dbReference type="InterPro" id="IPR018893">
    <property type="entry name" value="T8SS_CsgF"/>
</dbReference>
<evidence type="ECO:0000256" key="3">
    <source>
        <dbReference type="ARBA" id="ARBA00022729"/>
    </source>
</evidence>
<keyword evidence="3 4" id="KW-0732">Signal</keyword>
<dbReference type="OrthoDB" id="1443407at2"/>
<feature type="signal peptide" evidence="4">
    <location>
        <begin position="1"/>
        <end position="27"/>
    </location>
</feature>
<protein>
    <recommendedName>
        <fullName evidence="2">Curli production assembly/transport component CsgF</fullName>
    </recommendedName>
</protein>
<keyword evidence="6" id="KW-1185">Reference proteome</keyword>
<evidence type="ECO:0000313" key="5">
    <source>
        <dbReference type="EMBL" id="PKD44925.1"/>
    </source>
</evidence>
<evidence type="ECO:0000256" key="4">
    <source>
        <dbReference type="SAM" id="SignalP"/>
    </source>
</evidence>
<reference evidence="5 6" key="1">
    <citation type="submission" date="2017-11" db="EMBL/GenBank/DDBJ databases">
        <title>Rhodohalobacter 15182 sp. nov., isolated from a salt lake.</title>
        <authorList>
            <person name="Han S."/>
        </authorList>
    </citation>
    <scope>NUCLEOTIDE SEQUENCE [LARGE SCALE GENOMIC DNA]</scope>
    <source>
        <strain evidence="5 6">15182</strain>
    </source>
</reference>
<dbReference type="Proteomes" id="UP000233398">
    <property type="component" value="Unassembled WGS sequence"/>
</dbReference>
<accession>A0A2N0VL47</accession>
<comment type="caution">
    <text evidence="5">The sequence shown here is derived from an EMBL/GenBank/DDBJ whole genome shotgun (WGS) entry which is preliminary data.</text>
</comment>
<dbReference type="AlphaFoldDB" id="A0A2N0VL47"/>
<feature type="chain" id="PRO_5014722296" description="Curli production assembly/transport component CsgF" evidence="4">
    <location>
        <begin position="28"/>
        <end position="144"/>
    </location>
</feature>
<proteinExistence type="predicted"/>
<evidence type="ECO:0000313" key="6">
    <source>
        <dbReference type="Proteomes" id="UP000233398"/>
    </source>
</evidence>
<evidence type="ECO:0000256" key="1">
    <source>
        <dbReference type="ARBA" id="ARBA00003989"/>
    </source>
</evidence>